<reference evidence="1 2" key="1">
    <citation type="submission" date="2018-09" db="EMBL/GenBank/DDBJ databases">
        <authorList>
            <person name="Wang F."/>
        </authorList>
    </citation>
    <scope>NUCLEOTIDE SEQUENCE [LARGE SCALE GENOMIC DNA]</scope>
    <source>
        <strain evidence="1 2">PLHSC7-2</strain>
    </source>
</reference>
<reference evidence="1 2" key="2">
    <citation type="submission" date="2019-01" db="EMBL/GenBank/DDBJ databases">
        <title>Motilimonas pumilus sp. nov., isolated from the gut of sea cucumber (Apostichopus japonicus).</title>
        <authorList>
            <person name="Wang F.-Q."/>
            <person name="Ren L.-H."/>
            <person name="Lin Y.-W."/>
            <person name="Sun G.-H."/>
            <person name="Du Z.-J."/>
            <person name="Zhao J.-X."/>
            <person name="Liu X.-J."/>
            <person name="Liu L.-J."/>
        </authorList>
    </citation>
    <scope>NUCLEOTIDE SEQUENCE [LARGE SCALE GENOMIC DNA]</scope>
    <source>
        <strain evidence="1 2">PLHSC7-2</strain>
    </source>
</reference>
<dbReference type="AlphaFoldDB" id="A0A418YDI5"/>
<name>A0A418YDI5_9GAMM</name>
<accession>A0A418YDI5</accession>
<comment type="caution">
    <text evidence="1">The sequence shown here is derived from an EMBL/GenBank/DDBJ whole genome shotgun (WGS) entry which is preliminary data.</text>
</comment>
<organism evidence="1 2">
    <name type="scientific">Motilimonas pumila</name>
    <dbReference type="NCBI Taxonomy" id="2303987"/>
    <lineage>
        <taxon>Bacteria</taxon>
        <taxon>Pseudomonadati</taxon>
        <taxon>Pseudomonadota</taxon>
        <taxon>Gammaproteobacteria</taxon>
        <taxon>Alteromonadales</taxon>
        <taxon>Alteromonadales genera incertae sedis</taxon>
        <taxon>Motilimonas</taxon>
    </lineage>
</organism>
<protein>
    <submittedName>
        <fullName evidence="1">Uncharacterized protein</fullName>
    </submittedName>
</protein>
<dbReference type="EMBL" id="QZCH01000015">
    <property type="protein sequence ID" value="RJG42587.1"/>
    <property type="molecule type" value="Genomic_DNA"/>
</dbReference>
<gene>
    <name evidence="1" type="ORF">D1Z90_12010</name>
</gene>
<evidence type="ECO:0000313" key="2">
    <source>
        <dbReference type="Proteomes" id="UP000283255"/>
    </source>
</evidence>
<proteinExistence type="predicted"/>
<evidence type="ECO:0000313" key="1">
    <source>
        <dbReference type="EMBL" id="RJG42587.1"/>
    </source>
</evidence>
<keyword evidence="2" id="KW-1185">Reference proteome</keyword>
<dbReference type="Proteomes" id="UP000283255">
    <property type="component" value="Unassembled WGS sequence"/>
</dbReference>
<sequence length="68" mass="7763">MMVLNTALFNKVNLLNCQMNIMLQHDNQLANDVNAKEAIAWQEEVERLDAEYSAPAYVPDNTLSFSNF</sequence>